<dbReference type="EMBL" id="AVOX01000017">
    <property type="protein sequence ID" value="ERF78649.1"/>
    <property type="molecule type" value="Genomic_DNA"/>
</dbReference>
<reference evidence="4 5" key="1">
    <citation type="journal article" date="2013" name="Genome Announc.">
        <title>Draft Genome Sequence of Gallibacterium anatis bv. haemolytica 12656-12 Liver, an Isolate Obtained from the Liver of a Septicemic Chicken.</title>
        <authorList>
            <person name="Kudirkiene E."/>
            <person name="Christensen H."/>
            <person name="Bojesen A.M."/>
        </authorList>
    </citation>
    <scope>NUCLEOTIDE SEQUENCE [LARGE SCALE GENOMIC DNA]</scope>
    <source>
        <strain evidence="4">12656/12</strain>
    </source>
</reference>
<protein>
    <submittedName>
        <fullName evidence="4">Membrane protein</fullName>
    </submittedName>
</protein>
<dbReference type="InterPro" id="IPR052701">
    <property type="entry name" value="GAG_Ulvan_Degrading_Sulfatases"/>
</dbReference>
<dbReference type="Pfam" id="PF11893">
    <property type="entry name" value="DUF3413"/>
    <property type="match status" value="1"/>
</dbReference>
<accession>U1I8S2</accession>
<keyword evidence="1" id="KW-0472">Membrane</keyword>
<dbReference type="Proteomes" id="UP000016529">
    <property type="component" value="Unassembled WGS sequence"/>
</dbReference>
<feature type="transmembrane region" description="Helical" evidence="1">
    <location>
        <begin position="53"/>
        <end position="76"/>
    </location>
</feature>
<sequence length="596" mass="68936">MLKLNYTRQDREELSRKISWGHWFAFFNIIISFIIGARYAFNSDWPDTLLGKIYFFISIIGHFSFIVFAIYLLIIFPLSFVIKNHRTFRGITVILATLCTTVLLLDSEIYKRFYIHLTSMVWDLMINPENGELARNWQLFFAPMPIILLLQMLFSRWSWQKLRSLERQKWIKPVSYTFLLAFIATHLIYVWADATFYRPITAQRSNLPLSYPMTARKFLEKNGILDAESYQQQLTNTGRADARYLDYPKHELNYPQSQQQPNILLINISGLKRSAISATTTPAIYQFAQQSIDFQNNYSSSNLSQEGLVGLFYGLPGNYLDSILFSKTEPVLLHHLRNLEYRIHANTTKENNQPLFSVLFNKKEQSVAENNKTAFQQWQQWYQKQAQQAWFSFIDVSLTAINNPINATKAAVSDTVSPYQYAERLIEIDQQFSDLINLLKQQQQFDDTIIIVTADSGFSEAHQNDLSDFSDFSADNIQVPLLVHMPTSGTAQRFDLSSTLDIVPTLLKHIFLVSNPVADFALGNNLFAINHSPDNWTLSANNRWVVIIDSDGVQYQIDKYGNYKKFNAKYQQQNSTRPPLGLFLAAFGELRSFSER</sequence>
<dbReference type="InterPro" id="IPR012159">
    <property type="entry name" value="YejM-like"/>
</dbReference>
<proteinExistence type="predicted"/>
<feature type="transmembrane region" description="Helical" evidence="1">
    <location>
        <begin position="137"/>
        <end position="154"/>
    </location>
</feature>
<dbReference type="InterPro" id="IPR017850">
    <property type="entry name" value="Alkaline_phosphatase_core_sf"/>
</dbReference>
<evidence type="ECO:0000256" key="1">
    <source>
        <dbReference type="SAM" id="Phobius"/>
    </source>
</evidence>
<name>U1I8S2_9PAST</name>
<dbReference type="SUPFAM" id="SSF53649">
    <property type="entry name" value="Alkaline phosphatase-like"/>
    <property type="match status" value="1"/>
</dbReference>
<dbReference type="Pfam" id="PF00884">
    <property type="entry name" value="Sulfatase"/>
    <property type="match status" value="1"/>
</dbReference>
<dbReference type="PANTHER" id="PTHR43751:SF3">
    <property type="entry name" value="SULFATASE N-TERMINAL DOMAIN-CONTAINING PROTEIN"/>
    <property type="match status" value="1"/>
</dbReference>
<dbReference type="PANTHER" id="PTHR43751">
    <property type="entry name" value="SULFATASE"/>
    <property type="match status" value="1"/>
</dbReference>
<organism evidence="4 5">
    <name type="scientific">Gallibacterium anatis 12656/12</name>
    <dbReference type="NCBI Taxonomy" id="1195244"/>
    <lineage>
        <taxon>Bacteria</taxon>
        <taxon>Pseudomonadati</taxon>
        <taxon>Pseudomonadota</taxon>
        <taxon>Gammaproteobacteria</taxon>
        <taxon>Pasteurellales</taxon>
        <taxon>Pasteurellaceae</taxon>
        <taxon>Gallibacterium</taxon>
    </lineage>
</organism>
<dbReference type="PATRIC" id="fig|1195244.3.peg.986"/>
<evidence type="ECO:0000313" key="4">
    <source>
        <dbReference type="EMBL" id="ERF78649.1"/>
    </source>
</evidence>
<feature type="domain" description="Sulfatase N-terminal" evidence="2">
    <location>
        <begin position="279"/>
        <end position="509"/>
    </location>
</feature>
<feature type="domain" description="Inner membrane protein YejM N-terminal" evidence="3">
    <location>
        <begin position="9"/>
        <end position="253"/>
    </location>
</feature>
<keyword evidence="1" id="KW-1133">Transmembrane helix</keyword>
<feature type="transmembrane region" description="Helical" evidence="1">
    <location>
        <begin position="88"/>
        <end position="105"/>
    </location>
</feature>
<evidence type="ECO:0000313" key="5">
    <source>
        <dbReference type="Proteomes" id="UP000016529"/>
    </source>
</evidence>
<dbReference type="RefSeq" id="WP_021461484.1">
    <property type="nucleotide sequence ID" value="NZ_AVOX01000017.1"/>
</dbReference>
<dbReference type="PIRSF" id="PIRSF004950">
    <property type="entry name" value="Mmb_sulf_HI0842"/>
    <property type="match status" value="1"/>
</dbReference>
<evidence type="ECO:0000259" key="3">
    <source>
        <dbReference type="Pfam" id="PF11893"/>
    </source>
</evidence>
<keyword evidence="1" id="KW-0812">Transmembrane</keyword>
<feature type="transmembrane region" description="Helical" evidence="1">
    <location>
        <begin position="174"/>
        <end position="192"/>
    </location>
</feature>
<dbReference type="AlphaFoldDB" id="U1I8S2"/>
<gene>
    <name evidence="4" type="ORF">N561_05075</name>
</gene>
<evidence type="ECO:0000259" key="2">
    <source>
        <dbReference type="Pfam" id="PF00884"/>
    </source>
</evidence>
<dbReference type="InterPro" id="IPR024588">
    <property type="entry name" value="YejM_N"/>
</dbReference>
<feature type="transmembrane region" description="Helical" evidence="1">
    <location>
        <begin position="20"/>
        <end position="41"/>
    </location>
</feature>
<comment type="caution">
    <text evidence="4">The sequence shown here is derived from an EMBL/GenBank/DDBJ whole genome shotgun (WGS) entry which is preliminary data.</text>
</comment>
<dbReference type="Gene3D" id="3.40.720.10">
    <property type="entry name" value="Alkaline Phosphatase, subunit A"/>
    <property type="match status" value="1"/>
</dbReference>
<dbReference type="InterPro" id="IPR000917">
    <property type="entry name" value="Sulfatase_N"/>
</dbReference>